<dbReference type="Proteomes" id="UP000287519">
    <property type="component" value="Unassembled WGS sequence"/>
</dbReference>
<keyword evidence="3" id="KW-1185">Reference proteome</keyword>
<dbReference type="EMBL" id="BHYM01000098">
    <property type="protein sequence ID" value="GCE44554.1"/>
    <property type="molecule type" value="Genomic_DNA"/>
</dbReference>
<name>A0A402CLW3_RHOWR</name>
<evidence type="ECO:0000256" key="1">
    <source>
        <dbReference type="SAM" id="MobiDB-lite"/>
    </source>
</evidence>
<feature type="region of interest" description="Disordered" evidence="1">
    <location>
        <begin position="169"/>
        <end position="195"/>
    </location>
</feature>
<protein>
    <submittedName>
        <fullName evidence="2">3-ketoacyl-CoA thiolase (AcaB-4)</fullName>
    </submittedName>
</protein>
<comment type="caution">
    <text evidence="2">The sequence shown here is derived from an EMBL/GenBank/DDBJ whole genome shotgun (WGS) entry which is preliminary data.</text>
</comment>
<organism evidence="2 3">
    <name type="scientific">Rhodococcus wratislaviensis</name>
    <name type="common">Tsukamurella wratislaviensis</name>
    <dbReference type="NCBI Taxonomy" id="44752"/>
    <lineage>
        <taxon>Bacteria</taxon>
        <taxon>Bacillati</taxon>
        <taxon>Actinomycetota</taxon>
        <taxon>Actinomycetes</taxon>
        <taxon>Mycobacteriales</taxon>
        <taxon>Nocardiaceae</taxon>
        <taxon>Rhodococcus</taxon>
    </lineage>
</organism>
<dbReference type="AlphaFoldDB" id="A0A402CLW3"/>
<dbReference type="Gene3D" id="3.40.47.10">
    <property type="match status" value="1"/>
</dbReference>
<dbReference type="SUPFAM" id="SSF53901">
    <property type="entry name" value="Thiolase-like"/>
    <property type="match status" value="1"/>
</dbReference>
<sequence length="370" mass="38066">MNDDVYVVGASWTDVAADTDLQLDELVFVSCSAAMKNAGIRRHQIGFSVTTSLDLYDARSISNALTAPAAAAYLGDEVRVEGDVSGSILLASANLISGASDFAIVVAIHVPEIGSVEESEIRRLDEHISSYTFDAHFDRPVGMTSAVTLGLHASAELDSGRADWRELARRSSEDITRGATRARGRRSAATEEDVTNSPLVAAPLTQLMLPASSAGVGALVLGAGVNGRRCPNPLARLTGWGSATSRNTSDSAWLSNPAAAATAASTRAYARAGIVDPANEVGSVEMTDLSPSVSAGLLSGLGLDSLPAESVNPSGGVRSNYPGIANGLLRLIEATDNLSTHSGGAAVVHAADDLCGLVNSTSNVLVLEAP</sequence>
<proteinExistence type="predicted"/>
<gene>
    <name evidence="2" type="ORF">Rhow_008975</name>
</gene>
<dbReference type="GO" id="GO:0016746">
    <property type="term" value="F:acyltransferase activity"/>
    <property type="evidence" value="ECO:0007669"/>
    <property type="project" value="InterPro"/>
</dbReference>
<accession>A0A402CLW3</accession>
<dbReference type="RefSeq" id="WP_124396117.1">
    <property type="nucleotide sequence ID" value="NZ_BHYM01000098.1"/>
</dbReference>
<reference evidence="2 3" key="1">
    <citation type="submission" date="2018-11" db="EMBL/GenBank/DDBJ databases">
        <title>Microbial catabolism of amino acid.</title>
        <authorList>
            <person name="Hibi M."/>
            <person name="Ogawa J."/>
        </authorList>
    </citation>
    <scope>NUCLEOTIDE SEQUENCE [LARGE SCALE GENOMIC DNA]</scope>
    <source>
        <strain evidence="2 3">C31-06</strain>
    </source>
</reference>
<dbReference type="OrthoDB" id="5185121at2"/>
<evidence type="ECO:0000313" key="3">
    <source>
        <dbReference type="Proteomes" id="UP000287519"/>
    </source>
</evidence>
<evidence type="ECO:0000313" key="2">
    <source>
        <dbReference type="EMBL" id="GCE44554.1"/>
    </source>
</evidence>
<dbReference type="InterPro" id="IPR016039">
    <property type="entry name" value="Thiolase-like"/>
</dbReference>